<reference evidence="1 2" key="1">
    <citation type="submission" date="2024-01" db="EMBL/GenBank/DDBJ databases">
        <title>The genomes of 5 underutilized Papilionoideae crops provide insights into root nodulation and disease resistance.</title>
        <authorList>
            <person name="Yuan L."/>
        </authorList>
    </citation>
    <scope>NUCLEOTIDE SEQUENCE [LARGE SCALE GENOMIC DNA]</scope>
    <source>
        <strain evidence="1">LY-2023</strain>
        <tissue evidence="1">Leaf</tissue>
    </source>
</reference>
<name>A0AAN9JN92_CLITE</name>
<proteinExistence type="predicted"/>
<dbReference type="PANTHER" id="PTHR11373:SF4">
    <property type="entry name" value="DEOXYNUCLEOSIDE TRIPHOSPHATE TRIPHOSPHOHYDROLASE SAMHD1"/>
    <property type="match status" value="1"/>
</dbReference>
<dbReference type="InterPro" id="IPR050135">
    <property type="entry name" value="dGTPase-like"/>
</dbReference>
<dbReference type="InterPro" id="IPR003607">
    <property type="entry name" value="HD/PDEase_dom"/>
</dbReference>
<dbReference type="Gene3D" id="1.10.3210.10">
    <property type="entry name" value="Hypothetical protein af1432"/>
    <property type="match status" value="1"/>
</dbReference>
<dbReference type="AlphaFoldDB" id="A0AAN9JN92"/>
<dbReference type="GO" id="GO:0008832">
    <property type="term" value="F:dGTPase activity"/>
    <property type="evidence" value="ECO:0007669"/>
    <property type="project" value="TreeGrafter"/>
</dbReference>
<gene>
    <name evidence="1" type="ORF">RJT34_13288</name>
</gene>
<comment type="caution">
    <text evidence="1">The sequence shown here is derived from an EMBL/GenBank/DDBJ whole genome shotgun (WGS) entry which is preliminary data.</text>
</comment>
<accession>A0AAN9JN92</accession>
<dbReference type="GO" id="GO:0006203">
    <property type="term" value="P:dGTP catabolic process"/>
    <property type="evidence" value="ECO:0007669"/>
    <property type="project" value="TreeGrafter"/>
</dbReference>
<protein>
    <recommendedName>
        <fullName evidence="3">HD domain-containing protein</fullName>
    </recommendedName>
</protein>
<evidence type="ECO:0000313" key="2">
    <source>
        <dbReference type="Proteomes" id="UP001359559"/>
    </source>
</evidence>
<dbReference type="Proteomes" id="UP001359559">
    <property type="component" value="Unassembled WGS sequence"/>
</dbReference>
<sequence length="233" mass="27183">MHVILQGMELGIDRFDIQAVKFTGLMHDVGHGPFSHLYHEQMLVNMVDYIVNEHHIDVDPQMIRRVKEMILVSSECALPKSSSEKRFLYDVVANGRNGFDVDKFDYITRGCRAVGLGCNFEFQRLLETMRILDDEICYRAKDYLTIHKLFDTRVDLYRTVYTHSKVKAIELMVVDALVQANSYLEISSHIDNPLEYWKLDDTLIKTIETALGPELKEARELILRIRRRNLYQA</sequence>
<organism evidence="1 2">
    <name type="scientific">Clitoria ternatea</name>
    <name type="common">Butterfly pea</name>
    <dbReference type="NCBI Taxonomy" id="43366"/>
    <lineage>
        <taxon>Eukaryota</taxon>
        <taxon>Viridiplantae</taxon>
        <taxon>Streptophyta</taxon>
        <taxon>Embryophyta</taxon>
        <taxon>Tracheophyta</taxon>
        <taxon>Spermatophyta</taxon>
        <taxon>Magnoliopsida</taxon>
        <taxon>eudicotyledons</taxon>
        <taxon>Gunneridae</taxon>
        <taxon>Pentapetalae</taxon>
        <taxon>rosids</taxon>
        <taxon>fabids</taxon>
        <taxon>Fabales</taxon>
        <taxon>Fabaceae</taxon>
        <taxon>Papilionoideae</taxon>
        <taxon>50 kb inversion clade</taxon>
        <taxon>NPAAA clade</taxon>
        <taxon>indigoferoid/millettioid clade</taxon>
        <taxon>Phaseoleae</taxon>
        <taxon>Clitoria</taxon>
    </lineage>
</organism>
<dbReference type="PANTHER" id="PTHR11373">
    <property type="entry name" value="DEOXYNUCLEOSIDE TRIPHOSPHATE TRIPHOSPHOHYDROLASE"/>
    <property type="match status" value="1"/>
</dbReference>
<dbReference type="CDD" id="cd00077">
    <property type="entry name" value="HDc"/>
    <property type="match status" value="1"/>
</dbReference>
<dbReference type="GO" id="GO:0005634">
    <property type="term" value="C:nucleus"/>
    <property type="evidence" value="ECO:0007669"/>
    <property type="project" value="TreeGrafter"/>
</dbReference>
<evidence type="ECO:0008006" key="3">
    <source>
        <dbReference type="Google" id="ProtNLM"/>
    </source>
</evidence>
<dbReference type="SUPFAM" id="SSF109604">
    <property type="entry name" value="HD-domain/PDEase-like"/>
    <property type="match status" value="1"/>
</dbReference>
<dbReference type="EMBL" id="JAYKXN010000003">
    <property type="protein sequence ID" value="KAK7302400.1"/>
    <property type="molecule type" value="Genomic_DNA"/>
</dbReference>
<keyword evidence="2" id="KW-1185">Reference proteome</keyword>
<evidence type="ECO:0000313" key="1">
    <source>
        <dbReference type="EMBL" id="KAK7302400.1"/>
    </source>
</evidence>